<dbReference type="Gene3D" id="3.20.20.140">
    <property type="entry name" value="Metal-dependent hydrolases"/>
    <property type="match status" value="1"/>
</dbReference>
<dbReference type="InterPro" id="IPR008257">
    <property type="entry name" value="Pept_M19"/>
</dbReference>
<dbReference type="EC" id="3.4.13.19" evidence="1"/>
<dbReference type="Proteomes" id="UP001252186">
    <property type="component" value="Unassembled WGS sequence"/>
</dbReference>
<dbReference type="Pfam" id="PF01244">
    <property type="entry name" value="Peptidase_M19"/>
    <property type="match status" value="1"/>
</dbReference>
<keyword evidence="2" id="KW-1185">Reference proteome</keyword>
<dbReference type="CDD" id="cd01301">
    <property type="entry name" value="rDP_like"/>
    <property type="match status" value="1"/>
</dbReference>
<dbReference type="PANTHER" id="PTHR10443">
    <property type="entry name" value="MICROSOMAL DIPEPTIDASE"/>
    <property type="match status" value="1"/>
</dbReference>
<evidence type="ECO:0000313" key="1">
    <source>
        <dbReference type="EMBL" id="MDT0554090.1"/>
    </source>
</evidence>
<dbReference type="InterPro" id="IPR032466">
    <property type="entry name" value="Metal_Hydrolase"/>
</dbReference>
<dbReference type="Gene3D" id="1.10.287.650">
    <property type="entry name" value="L27 domain"/>
    <property type="match status" value="1"/>
</dbReference>
<organism evidence="1 2">
    <name type="scientific">Urechidicola vernalis</name>
    <dbReference type="NCBI Taxonomy" id="3075600"/>
    <lineage>
        <taxon>Bacteria</taxon>
        <taxon>Pseudomonadati</taxon>
        <taxon>Bacteroidota</taxon>
        <taxon>Flavobacteriia</taxon>
        <taxon>Flavobacteriales</taxon>
        <taxon>Flavobacteriaceae</taxon>
        <taxon>Urechidicola</taxon>
    </lineage>
</organism>
<accession>A0ABU2Y7A9</accession>
<keyword evidence="1" id="KW-0645">Protease</keyword>
<dbReference type="PROSITE" id="PS51365">
    <property type="entry name" value="RENAL_DIPEPTIDASE_2"/>
    <property type="match status" value="1"/>
</dbReference>
<dbReference type="SUPFAM" id="SSF51556">
    <property type="entry name" value="Metallo-dependent hydrolases"/>
    <property type="match status" value="1"/>
</dbReference>
<proteinExistence type="predicted"/>
<keyword evidence="1" id="KW-0224">Dipeptidase</keyword>
<dbReference type="EMBL" id="JAVRHV010000007">
    <property type="protein sequence ID" value="MDT0554090.1"/>
    <property type="molecule type" value="Genomic_DNA"/>
</dbReference>
<protein>
    <submittedName>
        <fullName evidence="1">Dipeptidase</fullName>
        <ecNumber evidence="1">3.4.13.19</ecNumber>
    </submittedName>
</protein>
<sequence>MKKALLSAAIIALTVSCTKTAPKKDDLLSKAKGIHERVITLDTHCDINVNNFTTEVNYTQELDNQVNIPKMQKGGLDVAWFIVYTGQDSLTDAGYAKAYDNAMAKFNAIHRLVKEIAPDQIELATTSDDVRRINESGKKIAMIGIENGYPIGTDISRVKQFYDLGARYMSLSHNGHSQLCDSNTGEKDDVWLHNGVSDLGKQVIAEMNKYGMMIDVSHPSKEAIRDMIKYSKAPIIASHSSARALCDHSRNLDDEQLGWMKENGGVIQTVAFKTYVNQEKQNARNEALKGVQTKVADSLGVTWITSWDDYAKLTDEEKADFRANRKTVNTIADKKAESMPNIPGNVNVADFVDHIDYLVGKIGLDHVGISSDFDGGGGVDGWNDASETLNVTIELVKRGYTEEQIAQLWSGNLLRVLDDVQAVAEKIQAGEI</sequence>
<reference evidence="1 2" key="1">
    <citation type="submission" date="2023-09" db="EMBL/GenBank/DDBJ databases">
        <authorList>
            <person name="Rey-Velasco X."/>
        </authorList>
    </citation>
    <scope>NUCLEOTIDE SEQUENCE [LARGE SCALE GENOMIC DNA]</scope>
    <source>
        <strain evidence="1 2">P050</strain>
    </source>
</reference>
<evidence type="ECO:0000313" key="2">
    <source>
        <dbReference type="Proteomes" id="UP001252186"/>
    </source>
</evidence>
<gene>
    <name evidence="1" type="ORF">RM519_12590</name>
</gene>
<dbReference type="PANTHER" id="PTHR10443:SF12">
    <property type="entry name" value="DIPEPTIDASE"/>
    <property type="match status" value="1"/>
</dbReference>
<dbReference type="RefSeq" id="WP_311594174.1">
    <property type="nucleotide sequence ID" value="NZ_JAVRHV010000007.1"/>
</dbReference>
<comment type="caution">
    <text evidence="1">The sequence shown here is derived from an EMBL/GenBank/DDBJ whole genome shotgun (WGS) entry which is preliminary data.</text>
</comment>
<keyword evidence="1" id="KW-0378">Hydrolase</keyword>
<dbReference type="PROSITE" id="PS51257">
    <property type="entry name" value="PROKAR_LIPOPROTEIN"/>
    <property type="match status" value="1"/>
</dbReference>
<name>A0ABU2Y7A9_9FLAO</name>
<dbReference type="GO" id="GO:0016805">
    <property type="term" value="F:dipeptidase activity"/>
    <property type="evidence" value="ECO:0007669"/>
    <property type="project" value="UniProtKB-KW"/>
</dbReference>